<dbReference type="RefSeq" id="XP_012896632.1">
    <property type="nucleotide sequence ID" value="XM_013041178.1"/>
</dbReference>
<dbReference type="SUPFAM" id="SSF53756">
    <property type="entry name" value="UDP-Glycosyltransferase/glycogen phosphorylase"/>
    <property type="match status" value="1"/>
</dbReference>
<evidence type="ECO:0000256" key="1">
    <source>
        <dbReference type="ARBA" id="ARBA00022676"/>
    </source>
</evidence>
<dbReference type="Gene3D" id="3.40.50.2000">
    <property type="entry name" value="Glycogen Phosphorylase B"/>
    <property type="match status" value="1"/>
</dbReference>
<keyword evidence="1" id="KW-0808">Transferase</keyword>
<dbReference type="OrthoDB" id="512920at2759"/>
<dbReference type="InterPro" id="IPR001296">
    <property type="entry name" value="Glyco_trans_1"/>
</dbReference>
<accession>D8M3W1</accession>
<reference evidence="3" key="1">
    <citation type="submission" date="2010-02" db="EMBL/GenBank/DDBJ databases">
        <title>Sequencing and annotation of the Blastocystis hominis genome.</title>
        <authorList>
            <person name="Wincker P."/>
        </authorList>
    </citation>
    <scope>NUCLEOTIDE SEQUENCE</scope>
    <source>
        <strain evidence="3">Singapore isolate B</strain>
    </source>
</reference>
<dbReference type="InterPro" id="IPR052622">
    <property type="entry name" value="Glycosyltransferase_G1"/>
</dbReference>
<organism evidence="3">
    <name type="scientific">Blastocystis hominis</name>
    <dbReference type="NCBI Taxonomy" id="12968"/>
    <lineage>
        <taxon>Eukaryota</taxon>
        <taxon>Sar</taxon>
        <taxon>Stramenopiles</taxon>
        <taxon>Bigyra</taxon>
        <taxon>Opalozoa</taxon>
        <taxon>Opalinata</taxon>
        <taxon>Blastocystidae</taxon>
        <taxon>Blastocystis</taxon>
    </lineage>
</organism>
<dbReference type="PANTHER" id="PTHR46660:SF2">
    <property type="entry name" value="GLYCOSYLTRANSFERASE 1 DOMAIN-CONTAINING PROTEIN 1"/>
    <property type="match status" value="1"/>
</dbReference>
<dbReference type="PANTHER" id="PTHR46660">
    <property type="match status" value="1"/>
</dbReference>
<feature type="domain" description="Glycosyl transferase family 1" evidence="2">
    <location>
        <begin position="4"/>
        <end position="76"/>
    </location>
</feature>
<name>D8M3W1_BLAHO</name>
<dbReference type="Pfam" id="PF00534">
    <property type="entry name" value="Glycos_transf_1"/>
    <property type="match status" value="1"/>
</dbReference>
<evidence type="ECO:0000313" key="4">
    <source>
        <dbReference type="Proteomes" id="UP000008312"/>
    </source>
</evidence>
<dbReference type="InParanoid" id="D8M3W1"/>
<dbReference type="GO" id="GO:0016757">
    <property type="term" value="F:glycosyltransferase activity"/>
    <property type="evidence" value="ECO:0007669"/>
    <property type="project" value="UniProtKB-KW"/>
</dbReference>
<dbReference type="GeneID" id="24919835"/>
<evidence type="ECO:0000259" key="2">
    <source>
        <dbReference type="Pfam" id="PF00534"/>
    </source>
</evidence>
<dbReference type="AlphaFoldDB" id="D8M3W1"/>
<evidence type="ECO:0000313" key="3">
    <source>
        <dbReference type="EMBL" id="CBK22584.2"/>
    </source>
</evidence>
<sequence>MDVDFVVNSSISEGFAAILLEAWSAKKIIFARNNSGNSAVIRDGISGLLYDTPEQFIQQLDHALSDKEYRNHLEQSSFEYLLSQGLIENEKRELLRILCESYHCLLANPRGI</sequence>
<proteinExistence type="predicted"/>
<keyword evidence="1" id="KW-0328">Glycosyltransferase</keyword>
<dbReference type="EMBL" id="FN668650">
    <property type="protein sequence ID" value="CBK22584.2"/>
    <property type="molecule type" value="Genomic_DNA"/>
</dbReference>
<dbReference type="Proteomes" id="UP000008312">
    <property type="component" value="Unassembled WGS sequence"/>
</dbReference>
<protein>
    <recommendedName>
        <fullName evidence="2">Glycosyl transferase family 1 domain-containing protein</fullName>
    </recommendedName>
</protein>
<gene>
    <name evidence="3" type="ORF">GSBLH_T00002690001</name>
</gene>
<keyword evidence="4" id="KW-1185">Reference proteome</keyword>